<evidence type="ECO:0000256" key="1">
    <source>
        <dbReference type="SAM" id="Phobius"/>
    </source>
</evidence>
<dbReference type="InterPro" id="IPR031612">
    <property type="entry name" value="Phage_holin_Dp1"/>
</dbReference>
<keyword evidence="3" id="KW-1185">Reference proteome</keyword>
<sequence length="73" mass="7987">MKLTNKTYDYLKWVVVVLLPALGTLIGTIGTAFNWEYTQITLVIVTAVTTFLGACIGISTANYNKVGEADEEE</sequence>
<evidence type="ECO:0000313" key="2">
    <source>
        <dbReference type="EMBL" id="SFU84102.1"/>
    </source>
</evidence>
<dbReference type="Proteomes" id="UP000183629">
    <property type="component" value="Unassembled WGS sequence"/>
</dbReference>
<gene>
    <name evidence="2" type="ORF">SAMN05660328_11227</name>
</gene>
<name>A0A1I7JG50_9STRE</name>
<keyword evidence="1" id="KW-0812">Transmembrane</keyword>
<dbReference type="EMBL" id="FPBN01000012">
    <property type="protein sequence ID" value="SFU84102.1"/>
    <property type="molecule type" value="Genomic_DNA"/>
</dbReference>
<keyword evidence="1" id="KW-0472">Membrane</keyword>
<dbReference type="Pfam" id="PF16938">
    <property type="entry name" value="Phage_holin_Dp1"/>
    <property type="match status" value="1"/>
</dbReference>
<reference evidence="3" key="1">
    <citation type="submission" date="2016-10" db="EMBL/GenBank/DDBJ databases">
        <authorList>
            <person name="Varghese N."/>
            <person name="Submissions S."/>
        </authorList>
    </citation>
    <scope>NUCLEOTIDE SEQUENCE [LARGE SCALE GENOMIC DNA]</scope>
    <source>
        <strain evidence="3">LMG 15572</strain>
    </source>
</reference>
<dbReference type="AlphaFoldDB" id="A0A1I7JG50"/>
<feature type="transmembrane region" description="Helical" evidence="1">
    <location>
        <begin position="39"/>
        <end position="58"/>
    </location>
</feature>
<protein>
    <submittedName>
        <fullName evidence="2">Putative phage holin Dp-1</fullName>
    </submittedName>
</protein>
<organism evidence="2 3">
    <name type="scientific">Streptococcus gallolyticus</name>
    <dbReference type="NCBI Taxonomy" id="315405"/>
    <lineage>
        <taxon>Bacteria</taxon>
        <taxon>Bacillati</taxon>
        <taxon>Bacillota</taxon>
        <taxon>Bacilli</taxon>
        <taxon>Lactobacillales</taxon>
        <taxon>Streptococcaceae</taxon>
        <taxon>Streptococcus</taxon>
    </lineage>
</organism>
<evidence type="ECO:0000313" key="3">
    <source>
        <dbReference type="Proteomes" id="UP000183629"/>
    </source>
</evidence>
<proteinExistence type="predicted"/>
<accession>A0A1I7JG50</accession>
<keyword evidence="1" id="KW-1133">Transmembrane helix</keyword>
<dbReference type="RefSeq" id="WP_074658902.1">
    <property type="nucleotide sequence ID" value="NZ_FOLZ01000010.1"/>
</dbReference>
<feature type="transmembrane region" description="Helical" evidence="1">
    <location>
        <begin position="12"/>
        <end position="33"/>
    </location>
</feature>